<comment type="similarity">
    <text evidence="1">Belongs to the ATP-dependent AMP-binding enzyme family.</text>
</comment>
<dbReference type="Pfam" id="PF13193">
    <property type="entry name" value="AMP-binding_C"/>
    <property type="match status" value="1"/>
</dbReference>
<keyword evidence="2" id="KW-0436">Ligase</keyword>
<dbReference type="PANTHER" id="PTHR24096:SF149">
    <property type="entry name" value="AMP-BINDING DOMAIN-CONTAINING PROTEIN-RELATED"/>
    <property type="match status" value="1"/>
</dbReference>
<evidence type="ECO:0000256" key="1">
    <source>
        <dbReference type="ARBA" id="ARBA00006432"/>
    </source>
</evidence>
<dbReference type="InterPro" id="IPR025110">
    <property type="entry name" value="AMP-bd_C"/>
</dbReference>
<evidence type="ECO:0000256" key="3">
    <source>
        <dbReference type="SAM" id="Phobius"/>
    </source>
</evidence>
<feature type="domain" description="AMP-dependent synthetase/ligase" evidence="4">
    <location>
        <begin position="28"/>
        <end position="390"/>
    </location>
</feature>
<dbReference type="EMBL" id="NJEU01000129">
    <property type="protein sequence ID" value="PHH81302.1"/>
    <property type="molecule type" value="Genomic_DNA"/>
</dbReference>
<feature type="domain" description="AMP-binding enzyme C-terminal" evidence="5">
    <location>
        <begin position="441"/>
        <end position="521"/>
    </location>
</feature>
<dbReference type="InterPro" id="IPR020845">
    <property type="entry name" value="AMP-binding_CS"/>
</dbReference>
<dbReference type="SUPFAM" id="SSF56801">
    <property type="entry name" value="Acetyl-CoA synthetase-like"/>
    <property type="match status" value="1"/>
</dbReference>
<evidence type="ECO:0000259" key="5">
    <source>
        <dbReference type="Pfam" id="PF13193"/>
    </source>
</evidence>
<dbReference type="Gene3D" id="3.40.50.12780">
    <property type="entry name" value="N-terminal domain of ligase-like"/>
    <property type="match status" value="1"/>
</dbReference>
<keyword evidence="7" id="KW-1185">Reference proteome</keyword>
<dbReference type="PANTHER" id="PTHR24096">
    <property type="entry name" value="LONG-CHAIN-FATTY-ACID--COA LIGASE"/>
    <property type="match status" value="1"/>
</dbReference>
<keyword evidence="3" id="KW-0812">Transmembrane</keyword>
<reference evidence="6 7" key="1">
    <citation type="submission" date="2017-06" db="EMBL/GenBank/DDBJ databases">
        <title>Ant-infecting Ophiocordyceps genomes reveal a high diversity of potential behavioral manipulation genes and a possible major role for enterotoxins.</title>
        <authorList>
            <person name="De Bekker C."/>
            <person name="Evans H.C."/>
            <person name="Brachmann A."/>
            <person name="Hughes D.P."/>
        </authorList>
    </citation>
    <scope>NUCLEOTIDE SEQUENCE [LARGE SCALE GENOMIC DNA]</scope>
    <source>
        <strain evidence="6 7">1348a</strain>
    </source>
</reference>
<dbReference type="InterPro" id="IPR042099">
    <property type="entry name" value="ANL_N_sf"/>
</dbReference>
<dbReference type="Gene3D" id="3.30.300.30">
    <property type="match status" value="1"/>
</dbReference>
<evidence type="ECO:0000259" key="4">
    <source>
        <dbReference type="Pfam" id="PF00501"/>
    </source>
</evidence>
<proteinExistence type="inferred from homology"/>
<evidence type="ECO:0008006" key="8">
    <source>
        <dbReference type="Google" id="ProtNLM"/>
    </source>
</evidence>
<feature type="transmembrane region" description="Helical" evidence="3">
    <location>
        <begin position="233"/>
        <end position="256"/>
    </location>
</feature>
<organism evidence="6 7">
    <name type="scientific">Ophiocordyceps australis</name>
    <dbReference type="NCBI Taxonomy" id="1399860"/>
    <lineage>
        <taxon>Eukaryota</taxon>
        <taxon>Fungi</taxon>
        <taxon>Dikarya</taxon>
        <taxon>Ascomycota</taxon>
        <taxon>Pezizomycotina</taxon>
        <taxon>Sordariomycetes</taxon>
        <taxon>Hypocreomycetidae</taxon>
        <taxon>Hypocreales</taxon>
        <taxon>Ophiocordycipitaceae</taxon>
        <taxon>Ophiocordyceps</taxon>
    </lineage>
</organism>
<keyword evidence="3" id="KW-0472">Membrane</keyword>
<name>A0A2C5ZNA6_9HYPO</name>
<accession>A0A2C5ZNA6</accession>
<dbReference type="Pfam" id="PF00501">
    <property type="entry name" value="AMP-binding"/>
    <property type="match status" value="1"/>
</dbReference>
<evidence type="ECO:0000313" key="7">
    <source>
        <dbReference type="Proteomes" id="UP000224854"/>
    </source>
</evidence>
<dbReference type="Proteomes" id="UP000224854">
    <property type="component" value="Unassembled WGS sequence"/>
</dbReference>
<dbReference type="OrthoDB" id="6509636at2759"/>
<sequence length="543" mass="60517">MPLTSRWANVPIPKTDLWTYCMEGPRDSPDDHRVIIDGEKPENGYTSAQLRTLSSSLGRGLLHRFSWNKGDNLALYTPNSIDIPVLLLAGLWAGITITPVSPDYKVDELAQQLRDSQVKGLVTQPSHLHQACEAAKKAGLKPQNIYLLGYNRKPGFLHWRDLMMQGDAPRPQINPDEDVALLMYSSGTTGLPKGVMLTHTNLVASAVQVNKIESGMLHWDTDSQLIFLPMFHLYGIAIIFTFTLHGGIPCIILAHYDIAQVCHSIQKFQISLLAVAPPVVLALSRHPVVDKHDLSSLRWITCGAAPLSRSLVAQVWKRISVPVRQGYGLSETSPWATMQLPDEWWRFHGSVGGLLPNMEAKIVDAQGKELPHGEAGELLLKGSNVFKGYWNRPDLQDEIFTQDGWFRTGDVLYACPKGYLYVTGRIKDLIKYKGFQVPPAELEAKLITHPDVADVSVIGVWDEQQHTEVPRAYVVLKDGVEPCEKRAHDIIAWLADRVAPAKRLRGGLRFIDAIPKSKAGKVLKRVLKSQADEERNTRGQSKL</sequence>
<comment type="caution">
    <text evidence="6">The sequence shown here is derived from an EMBL/GenBank/DDBJ whole genome shotgun (WGS) entry which is preliminary data.</text>
</comment>
<dbReference type="CDD" id="cd05911">
    <property type="entry name" value="Firefly_Luc_like"/>
    <property type="match status" value="1"/>
</dbReference>
<protein>
    <recommendedName>
        <fullName evidence="8">AMP-dependent synthetase/ligase domain-containing protein</fullName>
    </recommendedName>
</protein>
<dbReference type="AlphaFoldDB" id="A0A2C5ZNA6"/>
<keyword evidence="3" id="KW-1133">Transmembrane helix</keyword>
<dbReference type="InterPro" id="IPR000873">
    <property type="entry name" value="AMP-dep_synth/lig_dom"/>
</dbReference>
<dbReference type="PROSITE" id="PS00455">
    <property type="entry name" value="AMP_BINDING"/>
    <property type="match status" value="1"/>
</dbReference>
<evidence type="ECO:0000313" key="6">
    <source>
        <dbReference type="EMBL" id="PHH81302.1"/>
    </source>
</evidence>
<gene>
    <name evidence="6" type="ORF">CDD82_1046</name>
</gene>
<dbReference type="InterPro" id="IPR045851">
    <property type="entry name" value="AMP-bd_C_sf"/>
</dbReference>
<evidence type="ECO:0000256" key="2">
    <source>
        <dbReference type="ARBA" id="ARBA00022598"/>
    </source>
</evidence>
<dbReference type="GO" id="GO:0016405">
    <property type="term" value="F:CoA-ligase activity"/>
    <property type="evidence" value="ECO:0007669"/>
    <property type="project" value="TreeGrafter"/>
</dbReference>